<protein>
    <recommendedName>
        <fullName evidence="2">CUE domain-containing protein</fullName>
    </recommendedName>
</protein>
<feature type="compositionally biased region" description="Gly residues" evidence="1">
    <location>
        <begin position="156"/>
        <end position="165"/>
    </location>
</feature>
<comment type="caution">
    <text evidence="3">The sequence shown here is derived from an EMBL/GenBank/DDBJ whole genome shotgun (WGS) entry which is preliminary data.</text>
</comment>
<feature type="domain" description="CUE" evidence="2">
    <location>
        <begin position="101"/>
        <end position="144"/>
    </location>
</feature>
<evidence type="ECO:0000313" key="3">
    <source>
        <dbReference type="EMBL" id="CAK0900376.1"/>
    </source>
</evidence>
<feature type="compositionally biased region" description="Basic and acidic residues" evidence="1">
    <location>
        <begin position="74"/>
        <end position="84"/>
    </location>
</feature>
<dbReference type="InterPro" id="IPR003892">
    <property type="entry name" value="CUE"/>
</dbReference>
<reference evidence="3" key="1">
    <citation type="submission" date="2023-10" db="EMBL/GenBank/DDBJ databases">
        <authorList>
            <person name="Chen Y."/>
            <person name="Shah S."/>
            <person name="Dougan E. K."/>
            <person name="Thang M."/>
            <person name="Chan C."/>
        </authorList>
    </citation>
    <scope>NUCLEOTIDE SEQUENCE [LARGE SCALE GENOMIC DNA]</scope>
</reference>
<dbReference type="EMBL" id="CAUYUJ010020766">
    <property type="protein sequence ID" value="CAK0900376.1"/>
    <property type="molecule type" value="Genomic_DNA"/>
</dbReference>
<accession>A0ABN9XMD6</accession>
<sequence length="176" mass="18298">RCPACPSARADCPCRAATSRVRARRPPAVPFQAGAPACARRAPQMAPGAGRRPRDGRPACCGCFAFGRRAAAEERRGLSAKDAAETAQDDGGAAALGSASQADQKVHNLMQRFPDVSQDRIRRALELHEGHAGAASQHLRSLQRQGGSPQRHADAGRGGGCGAPAGGRRTSTADEK</sequence>
<name>A0ABN9XMD6_9DINO</name>
<feature type="compositionally biased region" description="Low complexity" evidence="1">
    <location>
        <begin position="89"/>
        <end position="103"/>
    </location>
</feature>
<feature type="compositionally biased region" description="Polar residues" evidence="1">
    <location>
        <begin position="138"/>
        <end position="148"/>
    </location>
</feature>
<feature type="non-terminal residue" evidence="3">
    <location>
        <position position="1"/>
    </location>
</feature>
<proteinExistence type="predicted"/>
<dbReference type="Proteomes" id="UP001189429">
    <property type="component" value="Unassembled WGS sequence"/>
</dbReference>
<organism evidence="3 4">
    <name type="scientific">Prorocentrum cordatum</name>
    <dbReference type="NCBI Taxonomy" id="2364126"/>
    <lineage>
        <taxon>Eukaryota</taxon>
        <taxon>Sar</taxon>
        <taxon>Alveolata</taxon>
        <taxon>Dinophyceae</taxon>
        <taxon>Prorocentrales</taxon>
        <taxon>Prorocentraceae</taxon>
        <taxon>Prorocentrum</taxon>
    </lineage>
</organism>
<evidence type="ECO:0000313" key="4">
    <source>
        <dbReference type="Proteomes" id="UP001189429"/>
    </source>
</evidence>
<feature type="region of interest" description="Disordered" evidence="1">
    <location>
        <begin position="74"/>
        <end position="103"/>
    </location>
</feature>
<dbReference type="CDD" id="cd14279">
    <property type="entry name" value="CUE"/>
    <property type="match status" value="1"/>
</dbReference>
<keyword evidence="4" id="KW-1185">Reference proteome</keyword>
<feature type="region of interest" description="Disordered" evidence="1">
    <location>
        <begin position="126"/>
        <end position="176"/>
    </location>
</feature>
<feature type="region of interest" description="Disordered" evidence="1">
    <location>
        <begin position="36"/>
        <end position="55"/>
    </location>
</feature>
<feature type="non-terminal residue" evidence="3">
    <location>
        <position position="176"/>
    </location>
</feature>
<dbReference type="PROSITE" id="PS51140">
    <property type="entry name" value="CUE"/>
    <property type="match status" value="1"/>
</dbReference>
<gene>
    <name evidence="3" type="ORF">PCOR1329_LOCUS77668</name>
</gene>
<evidence type="ECO:0000259" key="2">
    <source>
        <dbReference type="PROSITE" id="PS51140"/>
    </source>
</evidence>
<evidence type="ECO:0000256" key="1">
    <source>
        <dbReference type="SAM" id="MobiDB-lite"/>
    </source>
</evidence>